<organism evidence="1 2">
    <name type="scientific">Hyaloscypha hepaticicola</name>
    <dbReference type="NCBI Taxonomy" id="2082293"/>
    <lineage>
        <taxon>Eukaryota</taxon>
        <taxon>Fungi</taxon>
        <taxon>Dikarya</taxon>
        <taxon>Ascomycota</taxon>
        <taxon>Pezizomycotina</taxon>
        <taxon>Leotiomycetes</taxon>
        <taxon>Helotiales</taxon>
        <taxon>Hyaloscyphaceae</taxon>
        <taxon>Hyaloscypha</taxon>
    </lineage>
</organism>
<gene>
    <name evidence="1" type="ORF">NA56DRAFT_223998</name>
</gene>
<reference evidence="1 2" key="1">
    <citation type="submission" date="2016-05" db="EMBL/GenBank/DDBJ databases">
        <title>A degradative enzymes factory behind the ericoid mycorrhizal symbiosis.</title>
        <authorList>
            <consortium name="DOE Joint Genome Institute"/>
            <person name="Martino E."/>
            <person name="Morin E."/>
            <person name="Grelet G."/>
            <person name="Kuo A."/>
            <person name="Kohler A."/>
            <person name="Daghino S."/>
            <person name="Barry K."/>
            <person name="Choi C."/>
            <person name="Cichocki N."/>
            <person name="Clum A."/>
            <person name="Copeland A."/>
            <person name="Hainaut M."/>
            <person name="Haridas S."/>
            <person name="Labutti K."/>
            <person name="Lindquist E."/>
            <person name="Lipzen A."/>
            <person name="Khouja H.-R."/>
            <person name="Murat C."/>
            <person name="Ohm R."/>
            <person name="Olson A."/>
            <person name="Spatafora J."/>
            <person name="Veneault-Fourrey C."/>
            <person name="Henrissat B."/>
            <person name="Grigoriev I."/>
            <person name="Martin F."/>
            <person name="Perotto S."/>
        </authorList>
    </citation>
    <scope>NUCLEOTIDE SEQUENCE [LARGE SCALE GENOMIC DNA]</scope>
    <source>
        <strain evidence="1 2">UAMH 7357</strain>
    </source>
</reference>
<name>A0A2J6QLA3_9HELO</name>
<dbReference type="STRING" id="1745343.A0A2J6QLA3"/>
<evidence type="ECO:0000313" key="1">
    <source>
        <dbReference type="EMBL" id="PMD27019.1"/>
    </source>
</evidence>
<protein>
    <submittedName>
        <fullName evidence="1">Uncharacterized protein</fullName>
    </submittedName>
</protein>
<accession>A0A2J6QLA3</accession>
<keyword evidence="2" id="KW-1185">Reference proteome</keyword>
<sequence>MGTNEPAEPNNPTFQSFETSAAIIKRAGWKIRYPQIVNIPDQASAQAFIKTLLRRDKRQNQGESRFRLLCIKVDDRSQIPKQQPTVETAAEAGWINSEFDSFIHKGTVGSAVLTETGDISLIVQTPDDNLPFFTLSMCEIHAEGRQRGSDWVCLFFIGPDIKLESLLRETAFPSDYGPLFPDFMFLPVCILKNEVEQVGRELKELKKHVLKGDDRLLSRDPADLDRVKNELFGLGKTHLKLRDRWLFAKGLAENLVKCFGEIARLQGNDIGGSSSSRSKTTYSKILMQRVETQIAMSDILQLDLDAIPPKIKQQHKTIDTKLSIMVRSFYIQNGASNEL</sequence>
<dbReference type="AlphaFoldDB" id="A0A2J6QLA3"/>
<dbReference type="EMBL" id="KZ613466">
    <property type="protein sequence ID" value="PMD27019.1"/>
    <property type="molecule type" value="Genomic_DNA"/>
</dbReference>
<proteinExistence type="predicted"/>
<evidence type="ECO:0000313" key="2">
    <source>
        <dbReference type="Proteomes" id="UP000235672"/>
    </source>
</evidence>
<dbReference type="Proteomes" id="UP000235672">
    <property type="component" value="Unassembled WGS sequence"/>
</dbReference>
<dbReference type="OrthoDB" id="2830640at2759"/>